<accession>A0AAW1Q4Y2</accession>
<keyword evidence="2" id="KW-1185">Reference proteome</keyword>
<evidence type="ECO:0000313" key="1">
    <source>
        <dbReference type="EMBL" id="KAK9815900.1"/>
    </source>
</evidence>
<dbReference type="EMBL" id="JALJOR010000006">
    <property type="protein sequence ID" value="KAK9815900.1"/>
    <property type="molecule type" value="Genomic_DNA"/>
</dbReference>
<organism evidence="1 2">
    <name type="scientific">[Myrmecia] bisecta</name>
    <dbReference type="NCBI Taxonomy" id="41462"/>
    <lineage>
        <taxon>Eukaryota</taxon>
        <taxon>Viridiplantae</taxon>
        <taxon>Chlorophyta</taxon>
        <taxon>core chlorophytes</taxon>
        <taxon>Trebouxiophyceae</taxon>
        <taxon>Trebouxiales</taxon>
        <taxon>Trebouxiaceae</taxon>
        <taxon>Myrmecia</taxon>
    </lineage>
</organism>
<gene>
    <name evidence="1" type="ORF">WJX72_011638</name>
</gene>
<proteinExistence type="predicted"/>
<name>A0AAW1Q4Y2_9CHLO</name>
<reference evidence="1 2" key="1">
    <citation type="journal article" date="2024" name="Nat. Commun.">
        <title>Phylogenomics reveals the evolutionary origins of lichenization in chlorophyte algae.</title>
        <authorList>
            <person name="Puginier C."/>
            <person name="Libourel C."/>
            <person name="Otte J."/>
            <person name="Skaloud P."/>
            <person name="Haon M."/>
            <person name="Grisel S."/>
            <person name="Petersen M."/>
            <person name="Berrin J.G."/>
            <person name="Delaux P.M."/>
            <person name="Dal Grande F."/>
            <person name="Keller J."/>
        </authorList>
    </citation>
    <scope>NUCLEOTIDE SEQUENCE [LARGE SCALE GENOMIC DNA]</scope>
    <source>
        <strain evidence="1 2">SAG 2043</strain>
    </source>
</reference>
<evidence type="ECO:0000313" key="2">
    <source>
        <dbReference type="Proteomes" id="UP001489004"/>
    </source>
</evidence>
<protein>
    <submittedName>
        <fullName evidence="1">Uncharacterized protein</fullName>
    </submittedName>
</protein>
<dbReference type="AlphaFoldDB" id="A0AAW1Q4Y2"/>
<sequence length="107" mass="11862">MAMVTALFHGCDSHLREHLLKMGVQLSDSGFVMYMLALMGAIGDPRLRVHVGAQYWQATDVRPATSHPVILVNIGSRRTVDGVWTHYRVPTGHKASKQTSADVEYLT</sequence>
<dbReference type="Proteomes" id="UP001489004">
    <property type="component" value="Unassembled WGS sequence"/>
</dbReference>
<comment type="caution">
    <text evidence="1">The sequence shown here is derived from an EMBL/GenBank/DDBJ whole genome shotgun (WGS) entry which is preliminary data.</text>
</comment>